<feature type="transmembrane region" description="Helical" evidence="17">
    <location>
        <begin position="102"/>
        <end position="124"/>
    </location>
</feature>
<name>A0A8B0JLB4_9HYME</name>
<comment type="similarity">
    <text evidence="3 17">Belongs to the complex I subunit 4 family.</text>
</comment>
<keyword evidence="15 17" id="KW-0472">Membrane</keyword>
<evidence type="ECO:0000256" key="4">
    <source>
        <dbReference type="ARBA" id="ARBA00012944"/>
    </source>
</evidence>
<evidence type="ECO:0000256" key="7">
    <source>
        <dbReference type="ARBA" id="ARBA00022660"/>
    </source>
</evidence>
<evidence type="ECO:0000256" key="3">
    <source>
        <dbReference type="ARBA" id="ARBA00009025"/>
    </source>
</evidence>
<evidence type="ECO:0000256" key="12">
    <source>
        <dbReference type="ARBA" id="ARBA00023027"/>
    </source>
</evidence>
<evidence type="ECO:0000256" key="15">
    <source>
        <dbReference type="ARBA" id="ARBA00023136"/>
    </source>
</evidence>
<dbReference type="Pfam" id="PF00361">
    <property type="entry name" value="Proton_antipo_M"/>
    <property type="match status" value="1"/>
</dbReference>
<dbReference type="GO" id="GO:0003954">
    <property type="term" value="F:NADH dehydrogenase activity"/>
    <property type="evidence" value="ECO:0007669"/>
    <property type="project" value="TreeGrafter"/>
</dbReference>
<evidence type="ECO:0000256" key="14">
    <source>
        <dbReference type="ARBA" id="ARBA00023128"/>
    </source>
</evidence>
<dbReference type="GO" id="GO:0042773">
    <property type="term" value="P:ATP synthesis coupled electron transport"/>
    <property type="evidence" value="ECO:0007669"/>
    <property type="project" value="InterPro"/>
</dbReference>
<dbReference type="GO" id="GO:0031966">
    <property type="term" value="C:mitochondrial membrane"/>
    <property type="evidence" value="ECO:0007669"/>
    <property type="project" value="UniProtKB-SubCell"/>
</dbReference>
<feature type="transmembrane region" description="Helical" evidence="17">
    <location>
        <begin position="131"/>
        <end position="151"/>
    </location>
</feature>
<feature type="transmembrane region" description="Helical" evidence="17">
    <location>
        <begin position="267"/>
        <end position="286"/>
    </location>
</feature>
<comment type="function">
    <text evidence="17">Core subunit of the mitochondrial membrane respiratory chain NADH dehydrogenase (Complex I) which catalyzes electron transfer from NADH through the respiratory chain, using ubiquinone as an electron acceptor. Essential for the catalytic activity and assembly of complex I.</text>
</comment>
<evidence type="ECO:0000256" key="1">
    <source>
        <dbReference type="ARBA" id="ARBA00003257"/>
    </source>
</evidence>
<feature type="domain" description="NADH:quinone oxidoreductase/Mrp antiporter transmembrane" evidence="18">
    <location>
        <begin position="100"/>
        <end position="379"/>
    </location>
</feature>
<evidence type="ECO:0000256" key="17">
    <source>
        <dbReference type="RuleBase" id="RU003297"/>
    </source>
</evidence>
<feature type="transmembrane region" description="Helical" evidence="17">
    <location>
        <begin position="174"/>
        <end position="194"/>
    </location>
</feature>
<evidence type="ECO:0000259" key="19">
    <source>
        <dbReference type="Pfam" id="PF01059"/>
    </source>
</evidence>
<keyword evidence="10 17" id="KW-0249">Electron transport</keyword>
<comment type="subcellular location">
    <subcellularLocation>
        <location evidence="2 17">Mitochondrion membrane</location>
        <topology evidence="2 17">Multi-pass membrane protein</topology>
    </subcellularLocation>
</comment>
<keyword evidence="8 17" id="KW-0812">Transmembrane</keyword>
<accession>A0A8B0JLB4</accession>
<evidence type="ECO:0000256" key="5">
    <source>
        <dbReference type="ARBA" id="ARBA00021006"/>
    </source>
</evidence>
<evidence type="ECO:0000256" key="6">
    <source>
        <dbReference type="ARBA" id="ARBA00022448"/>
    </source>
</evidence>
<dbReference type="GeneID" id="70590957"/>
<evidence type="ECO:0000256" key="16">
    <source>
        <dbReference type="ARBA" id="ARBA00049551"/>
    </source>
</evidence>
<dbReference type="GO" id="GO:0048039">
    <property type="term" value="F:ubiquinone binding"/>
    <property type="evidence" value="ECO:0007669"/>
    <property type="project" value="TreeGrafter"/>
</dbReference>
<protein>
    <recommendedName>
        <fullName evidence="5 17">NADH-ubiquinone oxidoreductase chain 4</fullName>
        <ecNumber evidence="4 17">7.1.1.2</ecNumber>
    </recommendedName>
</protein>
<dbReference type="Pfam" id="PF01059">
    <property type="entry name" value="Oxidored_q5_N"/>
    <property type="match status" value="1"/>
</dbReference>
<dbReference type="PRINTS" id="PR01437">
    <property type="entry name" value="NUOXDRDTASE4"/>
</dbReference>
<dbReference type="InterPro" id="IPR001750">
    <property type="entry name" value="ND/Mrp_TM"/>
</dbReference>
<keyword evidence="12 17" id="KW-0520">NAD</keyword>
<evidence type="ECO:0000256" key="13">
    <source>
        <dbReference type="ARBA" id="ARBA00023075"/>
    </source>
</evidence>
<keyword evidence="9" id="KW-1278">Translocase</keyword>
<dbReference type="AlphaFoldDB" id="A0A8B0JLB4"/>
<dbReference type="EMBL" id="MW376475">
    <property type="protein sequence ID" value="QTV22601.1"/>
    <property type="molecule type" value="Genomic_DNA"/>
</dbReference>
<comment type="catalytic activity">
    <reaction evidence="16 17">
        <text>a ubiquinone + NADH + 5 H(+)(in) = a ubiquinol + NAD(+) + 4 H(+)(out)</text>
        <dbReference type="Rhea" id="RHEA:29091"/>
        <dbReference type="Rhea" id="RHEA-COMP:9565"/>
        <dbReference type="Rhea" id="RHEA-COMP:9566"/>
        <dbReference type="ChEBI" id="CHEBI:15378"/>
        <dbReference type="ChEBI" id="CHEBI:16389"/>
        <dbReference type="ChEBI" id="CHEBI:17976"/>
        <dbReference type="ChEBI" id="CHEBI:57540"/>
        <dbReference type="ChEBI" id="CHEBI:57945"/>
        <dbReference type="EC" id="7.1.1.2"/>
    </reaction>
</comment>
<keyword evidence="14 17" id="KW-0496">Mitochondrion</keyword>
<dbReference type="InterPro" id="IPR000260">
    <property type="entry name" value="NADH4_N"/>
</dbReference>
<dbReference type="GO" id="GO:0015990">
    <property type="term" value="P:electron transport coupled proton transport"/>
    <property type="evidence" value="ECO:0007669"/>
    <property type="project" value="TreeGrafter"/>
</dbReference>
<evidence type="ECO:0000256" key="8">
    <source>
        <dbReference type="ARBA" id="ARBA00022692"/>
    </source>
</evidence>
<keyword evidence="6 17" id="KW-0813">Transport</keyword>
<reference evidence="20" key="1">
    <citation type="submission" date="2020-12" db="EMBL/GenBank/DDBJ databases">
        <authorList>
            <person name="Li X.-L."/>
        </authorList>
    </citation>
    <scope>NUCLEOTIDE SEQUENCE</scope>
</reference>
<evidence type="ECO:0000256" key="10">
    <source>
        <dbReference type="ARBA" id="ARBA00022982"/>
    </source>
</evidence>
<evidence type="ECO:0000256" key="9">
    <source>
        <dbReference type="ARBA" id="ARBA00022967"/>
    </source>
</evidence>
<evidence type="ECO:0000313" key="20">
    <source>
        <dbReference type="EMBL" id="QTV22601.1"/>
    </source>
</evidence>
<gene>
    <name evidence="20" type="primary">ND4</name>
</gene>
<dbReference type="EC" id="7.1.1.2" evidence="4 17"/>
<feature type="transmembrane region" description="Helical" evidence="17">
    <location>
        <begin position="206"/>
        <end position="231"/>
    </location>
</feature>
<dbReference type="GO" id="GO:0008137">
    <property type="term" value="F:NADH dehydrogenase (ubiquinone) activity"/>
    <property type="evidence" value="ECO:0007669"/>
    <property type="project" value="UniProtKB-UniRule"/>
</dbReference>
<keyword evidence="11 17" id="KW-1133">Transmembrane helix</keyword>
<feature type="transmembrane region" description="Helical" evidence="17">
    <location>
        <begin position="361"/>
        <end position="394"/>
    </location>
</feature>
<feature type="transmembrane region" description="Helical" evidence="17">
    <location>
        <begin position="292"/>
        <end position="312"/>
    </location>
</feature>
<geneLocation type="mitochondrion" evidence="20"/>
<organism evidence="20">
    <name type="scientific">Cerceris bucculata</name>
    <dbReference type="NCBI Taxonomy" id="2818497"/>
    <lineage>
        <taxon>Eukaryota</taxon>
        <taxon>Metazoa</taxon>
        <taxon>Ecdysozoa</taxon>
        <taxon>Arthropoda</taxon>
        <taxon>Hexapoda</taxon>
        <taxon>Insecta</taxon>
        <taxon>Pterygota</taxon>
        <taxon>Neoptera</taxon>
        <taxon>Endopterygota</taxon>
        <taxon>Hymenoptera</taxon>
        <taxon>Apocrita</taxon>
        <taxon>Aculeata</taxon>
        <taxon>Apoidea</taxon>
        <taxon>Crabronidae</taxon>
        <taxon>Philanthinae</taxon>
        <taxon>Cercerini</taxon>
        <taxon>Cerceris</taxon>
    </lineage>
</organism>
<evidence type="ECO:0000256" key="2">
    <source>
        <dbReference type="ARBA" id="ARBA00004225"/>
    </source>
</evidence>
<dbReference type="InterPro" id="IPR003918">
    <property type="entry name" value="NADH_UbQ_OxRdtase"/>
</dbReference>
<dbReference type="RefSeq" id="YP_010250538.1">
    <property type="nucleotide sequence ID" value="NC_060357.1"/>
</dbReference>
<sequence length="437" mass="51232">MMKFLIFSLMLIMICKKINFLQNLIFLLSFLMIFNISDLNHYLISMNFGLNFYSYGLIMLVFWISGLMLLSMKFVSNKYICSFLILLLMNILLITFSNLNFFLFYLFFEISLMPTFIMIIYWGLGNQRILASYYFLFYTMIFSLPMMLILFDLDYKFGSLSLLLNKYYSLNLEYMYLIMMLVCFLVKVPFYLIHSWLLKAHVEAPVFGSMILASLLLKLGGYGMLLLLNLVYDYFNENLKNNLILISLMGSLILSMICMCQIDLKILVAYSSIVHMGMMLCGIFSMMKLGILGSYLMMISHGFSSSGLFYLVNINYERLNSRLIYMNKGMMSLMPSMSLMWFMLCSSNMAAPFSMNLVSEIFLIIIIMIYNIKLLILMILICMFSFLYSLYLFSWVQHGKFMKMNKFSSGKLLEFLNLLLHWIPLNIMIFNLNMMIS</sequence>
<dbReference type="CTD" id="4538"/>
<dbReference type="PANTHER" id="PTHR43507">
    <property type="entry name" value="NADH-UBIQUINONE OXIDOREDUCTASE CHAIN 4"/>
    <property type="match status" value="1"/>
</dbReference>
<feature type="transmembrane region" description="Helical" evidence="17">
    <location>
        <begin position="79"/>
        <end position="96"/>
    </location>
</feature>
<evidence type="ECO:0000256" key="11">
    <source>
        <dbReference type="ARBA" id="ARBA00022989"/>
    </source>
</evidence>
<proteinExistence type="inferred from homology"/>
<feature type="transmembrane region" description="Helical" evidence="17">
    <location>
        <begin position="20"/>
        <end position="37"/>
    </location>
</feature>
<keyword evidence="7 17" id="KW-0679">Respiratory chain</keyword>
<evidence type="ECO:0000259" key="18">
    <source>
        <dbReference type="Pfam" id="PF00361"/>
    </source>
</evidence>
<feature type="domain" description="NADH:ubiquinone oxidoreductase chain 4 N-terminal" evidence="19">
    <location>
        <begin position="1"/>
        <end position="93"/>
    </location>
</feature>
<dbReference type="PANTHER" id="PTHR43507:SF20">
    <property type="entry name" value="NADH-UBIQUINONE OXIDOREDUCTASE CHAIN 4"/>
    <property type="match status" value="1"/>
</dbReference>
<comment type="function">
    <text evidence="1">Core subunit of the mitochondrial membrane respiratory chain NADH dehydrogenase (Complex I) that is believed to belong to the minimal assembly required for catalysis. Complex I functions in the transfer of electrons from NADH to the respiratory chain. The immediate electron acceptor for the enzyme is believed to be ubiquinone.</text>
</comment>
<feature type="transmembrane region" description="Helical" evidence="17">
    <location>
        <begin position="52"/>
        <end position="72"/>
    </location>
</feature>
<feature type="transmembrane region" description="Helical" evidence="17">
    <location>
        <begin position="415"/>
        <end position="436"/>
    </location>
</feature>
<feature type="transmembrane region" description="Helical" evidence="17">
    <location>
        <begin position="243"/>
        <end position="260"/>
    </location>
</feature>
<keyword evidence="13 17" id="KW-0830">Ubiquinone</keyword>